<dbReference type="OrthoDB" id="127762at2759"/>
<gene>
    <name evidence="1" type="ORF">Pfra01_002512500</name>
</gene>
<keyword evidence="2" id="KW-1185">Reference proteome</keyword>
<dbReference type="AlphaFoldDB" id="A0A9W6YAL5"/>
<comment type="caution">
    <text evidence="1">The sequence shown here is derived from an EMBL/GenBank/DDBJ whole genome shotgun (WGS) entry which is preliminary data.</text>
</comment>
<organism evidence="1 2">
    <name type="scientific">Phytophthora fragariaefolia</name>
    <dbReference type="NCBI Taxonomy" id="1490495"/>
    <lineage>
        <taxon>Eukaryota</taxon>
        <taxon>Sar</taxon>
        <taxon>Stramenopiles</taxon>
        <taxon>Oomycota</taxon>
        <taxon>Peronosporomycetes</taxon>
        <taxon>Peronosporales</taxon>
        <taxon>Peronosporaceae</taxon>
        <taxon>Phytophthora</taxon>
    </lineage>
</organism>
<name>A0A9W6YAL5_9STRA</name>
<sequence length="119" mass="13414">MMEPGDEVFLSEATPLSTSIEEDIQYSNPSERRMIFHCRPDLSGRRLLFQDRNSSINERERQQTAPAQLLTIDGRSYLGLPLAKSTSNTASNSPFYLDQDDDKLARVSTLVNPGEHITI</sequence>
<evidence type="ECO:0000313" key="1">
    <source>
        <dbReference type="EMBL" id="GMF58479.1"/>
    </source>
</evidence>
<dbReference type="EMBL" id="BSXT01004664">
    <property type="protein sequence ID" value="GMF58479.1"/>
    <property type="molecule type" value="Genomic_DNA"/>
</dbReference>
<evidence type="ECO:0000313" key="2">
    <source>
        <dbReference type="Proteomes" id="UP001165121"/>
    </source>
</evidence>
<reference evidence="1" key="1">
    <citation type="submission" date="2023-04" db="EMBL/GenBank/DDBJ databases">
        <title>Phytophthora fragariaefolia NBRC 109709.</title>
        <authorList>
            <person name="Ichikawa N."/>
            <person name="Sato H."/>
            <person name="Tonouchi N."/>
        </authorList>
    </citation>
    <scope>NUCLEOTIDE SEQUENCE</scope>
    <source>
        <strain evidence="1">NBRC 109709</strain>
    </source>
</reference>
<protein>
    <submittedName>
        <fullName evidence="1">Unnamed protein product</fullName>
    </submittedName>
</protein>
<accession>A0A9W6YAL5</accession>
<proteinExistence type="predicted"/>
<dbReference type="Proteomes" id="UP001165121">
    <property type="component" value="Unassembled WGS sequence"/>
</dbReference>